<feature type="modified residue" description="4-aspartylphosphate" evidence="2">
    <location>
        <position position="54"/>
    </location>
</feature>
<evidence type="ECO:0000259" key="3">
    <source>
        <dbReference type="PROSITE" id="PS50110"/>
    </source>
</evidence>
<reference evidence="4 5" key="1">
    <citation type="journal article" date="2014" name="Nature">
        <title>An environmental bacterial taxon with a large and distinct metabolic repertoire.</title>
        <authorList>
            <person name="Wilson M.C."/>
            <person name="Mori T."/>
            <person name="Ruckert C."/>
            <person name="Uria A.R."/>
            <person name="Helf M.J."/>
            <person name="Takada K."/>
            <person name="Gernert C."/>
            <person name="Steffens U.A."/>
            <person name="Heycke N."/>
            <person name="Schmitt S."/>
            <person name="Rinke C."/>
            <person name="Helfrich E.J."/>
            <person name="Brachmann A.O."/>
            <person name="Gurgui C."/>
            <person name="Wakimoto T."/>
            <person name="Kracht M."/>
            <person name="Crusemann M."/>
            <person name="Hentschel U."/>
            <person name="Abe I."/>
            <person name="Matsunaga S."/>
            <person name="Kalinowski J."/>
            <person name="Takeyama H."/>
            <person name="Piel J."/>
        </authorList>
    </citation>
    <scope>NUCLEOTIDE SEQUENCE [LARGE SCALE GENOMIC DNA]</scope>
    <source>
        <strain evidence="5">TSY2</strain>
    </source>
</reference>
<dbReference type="PANTHER" id="PTHR44591:SF3">
    <property type="entry name" value="RESPONSE REGULATORY DOMAIN-CONTAINING PROTEIN"/>
    <property type="match status" value="1"/>
</dbReference>
<protein>
    <submittedName>
        <fullName evidence="4">Chemotaxis protein CheY</fullName>
    </submittedName>
</protein>
<sequence>MPINKVLVVDDSPTELANIESIVSDAGCLVLTATNGQEALTKAKTEKPDLIFLDIVMPDQDGFSTCRELAGDTDTKNIPVVFVTSKNQKADRVWAQMQGAKGYITKPYSSNEIIDQIKSFQ</sequence>
<dbReference type="Pfam" id="PF00072">
    <property type="entry name" value="Response_reg"/>
    <property type="match status" value="1"/>
</dbReference>
<dbReference type="Gene3D" id="3.40.50.2300">
    <property type="match status" value="1"/>
</dbReference>
<dbReference type="GO" id="GO:0000160">
    <property type="term" value="P:phosphorelay signal transduction system"/>
    <property type="evidence" value="ECO:0007669"/>
    <property type="project" value="InterPro"/>
</dbReference>
<feature type="domain" description="Response regulatory" evidence="3">
    <location>
        <begin position="5"/>
        <end position="121"/>
    </location>
</feature>
<dbReference type="InterPro" id="IPR001789">
    <property type="entry name" value="Sig_transdc_resp-reg_receiver"/>
</dbReference>
<dbReference type="AlphaFoldDB" id="W4MFG6"/>
<dbReference type="PATRIC" id="fig|1429439.4.peg.682"/>
<keyword evidence="1 2" id="KW-0597">Phosphoprotein</keyword>
<dbReference type="HOGENOM" id="CLU_000445_69_17_7"/>
<dbReference type="SMART" id="SM00448">
    <property type="entry name" value="REC"/>
    <property type="match status" value="1"/>
</dbReference>
<gene>
    <name evidence="4" type="ORF">ETSY2_04025</name>
</gene>
<accession>W4MFG6</accession>
<evidence type="ECO:0000313" key="5">
    <source>
        <dbReference type="Proteomes" id="UP000019140"/>
    </source>
</evidence>
<dbReference type="PROSITE" id="PS50110">
    <property type="entry name" value="RESPONSE_REGULATORY"/>
    <property type="match status" value="1"/>
</dbReference>
<keyword evidence="5" id="KW-1185">Reference proteome</keyword>
<name>W4MFG6_9BACT</name>
<dbReference type="InterPro" id="IPR050595">
    <property type="entry name" value="Bact_response_regulator"/>
</dbReference>
<dbReference type="InterPro" id="IPR011006">
    <property type="entry name" value="CheY-like_superfamily"/>
</dbReference>
<proteinExistence type="predicted"/>
<evidence type="ECO:0000256" key="2">
    <source>
        <dbReference type="PROSITE-ProRule" id="PRU00169"/>
    </source>
</evidence>
<dbReference type="SUPFAM" id="SSF52172">
    <property type="entry name" value="CheY-like"/>
    <property type="match status" value="1"/>
</dbReference>
<dbReference type="Proteomes" id="UP000019140">
    <property type="component" value="Unassembled WGS sequence"/>
</dbReference>
<comment type="caution">
    <text evidence="4">The sequence shown here is derived from an EMBL/GenBank/DDBJ whole genome shotgun (WGS) entry which is preliminary data.</text>
</comment>
<dbReference type="PANTHER" id="PTHR44591">
    <property type="entry name" value="STRESS RESPONSE REGULATOR PROTEIN 1"/>
    <property type="match status" value="1"/>
</dbReference>
<dbReference type="EMBL" id="AZHX01000162">
    <property type="protein sequence ID" value="ETX08671.1"/>
    <property type="molecule type" value="Genomic_DNA"/>
</dbReference>
<evidence type="ECO:0000256" key="1">
    <source>
        <dbReference type="ARBA" id="ARBA00022553"/>
    </source>
</evidence>
<evidence type="ECO:0000313" key="4">
    <source>
        <dbReference type="EMBL" id="ETX08671.1"/>
    </source>
</evidence>
<organism evidence="4 5">
    <name type="scientific">Candidatus Entotheonella gemina</name>
    <dbReference type="NCBI Taxonomy" id="1429439"/>
    <lineage>
        <taxon>Bacteria</taxon>
        <taxon>Pseudomonadati</taxon>
        <taxon>Nitrospinota/Tectimicrobiota group</taxon>
        <taxon>Candidatus Tectimicrobiota</taxon>
        <taxon>Candidatus Entotheonellia</taxon>
        <taxon>Candidatus Entotheonellales</taxon>
        <taxon>Candidatus Entotheonellaceae</taxon>
        <taxon>Candidatus Entotheonella</taxon>
    </lineage>
</organism>